<evidence type="ECO:0000313" key="2">
    <source>
        <dbReference type="Proteomes" id="UP000198984"/>
    </source>
</evidence>
<dbReference type="STRING" id="573321.SAMN04488505_107129"/>
<dbReference type="EMBL" id="FOBB01000007">
    <property type="protein sequence ID" value="SEM94899.1"/>
    <property type="molecule type" value="Genomic_DNA"/>
</dbReference>
<dbReference type="AlphaFoldDB" id="A0A1H8CJ12"/>
<dbReference type="OrthoDB" id="658986at2"/>
<name>A0A1H8CJ12_9BACT</name>
<evidence type="ECO:0000313" key="1">
    <source>
        <dbReference type="EMBL" id="SEM94899.1"/>
    </source>
</evidence>
<keyword evidence="2" id="KW-1185">Reference proteome</keyword>
<protein>
    <submittedName>
        <fullName evidence="1">Uncharacterized protein</fullName>
    </submittedName>
</protein>
<accession>A0A1H8CJ12</accession>
<organism evidence="1 2">
    <name type="scientific">Chitinophaga rupis</name>
    <dbReference type="NCBI Taxonomy" id="573321"/>
    <lineage>
        <taxon>Bacteria</taxon>
        <taxon>Pseudomonadati</taxon>
        <taxon>Bacteroidota</taxon>
        <taxon>Chitinophagia</taxon>
        <taxon>Chitinophagales</taxon>
        <taxon>Chitinophagaceae</taxon>
        <taxon>Chitinophaga</taxon>
    </lineage>
</organism>
<reference evidence="1 2" key="1">
    <citation type="submission" date="2016-10" db="EMBL/GenBank/DDBJ databases">
        <authorList>
            <person name="de Groot N.N."/>
        </authorList>
    </citation>
    <scope>NUCLEOTIDE SEQUENCE [LARGE SCALE GENOMIC DNA]</scope>
    <source>
        <strain evidence="1 2">DSM 21039</strain>
    </source>
</reference>
<sequence length="167" mass="19282">MADIRSKVELIDEEITKAYKEPAVDFTQPEWEKTMQAATQAFRLTIQPELAFIRRAILECLEQANYGNVHTIAKLIGQTHQLKNFLAPTTDEIIADQQNLQYALTFFMMRDLMPDARDEIMYFNDLLKACKKKRIQLAPLLEKLLPHASSQIRFGNYSVKMLFEGAL</sequence>
<dbReference type="RefSeq" id="WP_089918095.1">
    <property type="nucleotide sequence ID" value="NZ_FOBB01000007.1"/>
</dbReference>
<gene>
    <name evidence="1" type="ORF">SAMN04488505_107129</name>
</gene>
<proteinExistence type="predicted"/>
<dbReference type="Proteomes" id="UP000198984">
    <property type="component" value="Unassembled WGS sequence"/>
</dbReference>